<dbReference type="RefSeq" id="WP_084127726.1">
    <property type="nucleotide sequence ID" value="NZ_FQUY01000020.1"/>
</dbReference>
<dbReference type="EMBL" id="FQUY01000020">
    <property type="protein sequence ID" value="SHF37181.1"/>
    <property type="molecule type" value="Genomic_DNA"/>
</dbReference>
<name>A0A1M5B3P2_9FIRM</name>
<accession>A0A1M5B3P2</accession>
<dbReference type="Proteomes" id="UP000184148">
    <property type="component" value="Unassembled WGS sequence"/>
</dbReference>
<reference evidence="2" key="1">
    <citation type="submission" date="2016-11" db="EMBL/GenBank/DDBJ databases">
        <authorList>
            <person name="Varghese N."/>
            <person name="Submissions S."/>
        </authorList>
    </citation>
    <scope>NUCLEOTIDE SEQUENCE [LARGE SCALE GENOMIC DNA]</scope>
    <source>
        <strain evidence="2">DSM 12395</strain>
    </source>
</reference>
<evidence type="ECO:0000313" key="2">
    <source>
        <dbReference type="Proteomes" id="UP000184148"/>
    </source>
</evidence>
<proteinExistence type="predicted"/>
<dbReference type="AlphaFoldDB" id="A0A1M5B3P2"/>
<gene>
    <name evidence="1" type="ORF">SAMN02745133_02469</name>
</gene>
<keyword evidence="1" id="KW-0969">Cilium</keyword>
<keyword evidence="1" id="KW-0282">Flagellum</keyword>
<protein>
    <submittedName>
        <fullName evidence="1">Flagellar operon protein</fullName>
    </submittedName>
</protein>
<dbReference type="NCBIfam" id="TIGR02530">
    <property type="entry name" value="flg_new"/>
    <property type="match status" value="1"/>
</dbReference>
<organism evidence="1 2">
    <name type="scientific">Desulforamulus putei DSM 12395</name>
    <dbReference type="NCBI Taxonomy" id="1121429"/>
    <lineage>
        <taxon>Bacteria</taxon>
        <taxon>Bacillati</taxon>
        <taxon>Bacillota</taxon>
        <taxon>Clostridia</taxon>
        <taxon>Eubacteriales</taxon>
        <taxon>Peptococcaceae</taxon>
        <taxon>Desulforamulus</taxon>
    </lineage>
</organism>
<dbReference type="STRING" id="1121429.SAMN02745133_02469"/>
<keyword evidence="2" id="KW-1185">Reference proteome</keyword>
<dbReference type="InterPro" id="IPR013367">
    <property type="entry name" value="Flagellar_put"/>
</dbReference>
<keyword evidence="1" id="KW-0966">Cell projection</keyword>
<dbReference type="Pfam" id="PF12611">
    <property type="entry name" value="Flagellar_put"/>
    <property type="match status" value="1"/>
</dbReference>
<sequence length="135" mass="15278">MSLNNYPAAPTGSRRISQQLNQTQIRKQERANQHYNCSFNELLQQELGRPQGVKLSAHAEKRLQERSIFLSQEDFTKISNAVQKAAAKGSRDSLILYRDMALITNITNRTIVTAMDGKSMEEHVFTNIDSAVIIK</sequence>
<evidence type="ECO:0000313" key="1">
    <source>
        <dbReference type="EMBL" id="SHF37181.1"/>
    </source>
</evidence>
<dbReference type="OrthoDB" id="165650at2"/>